<accession>A0A5S9WLX8</accession>
<evidence type="ECO:0000256" key="1">
    <source>
        <dbReference type="SAM" id="MobiDB-lite"/>
    </source>
</evidence>
<name>A0A5S9WLX8_ARATH</name>
<feature type="region of interest" description="Disordered" evidence="1">
    <location>
        <begin position="33"/>
        <end position="78"/>
    </location>
</feature>
<dbReference type="Proteomes" id="UP000434276">
    <property type="component" value="Unassembled WGS sequence"/>
</dbReference>
<sequence>MLEEQGNFHSKTIKSLKKKMKTMTKLLKDMAAQIKDFQSKPKPPSPTSELRRCKFTSLGARRKERIDPSRASSFKLGK</sequence>
<reference evidence="2 3" key="1">
    <citation type="submission" date="2019-12" db="EMBL/GenBank/DDBJ databases">
        <authorList>
            <person name="Jiao W.-B."/>
            <person name="Schneeberger K."/>
        </authorList>
    </citation>
    <scope>NUCLEOTIDE SEQUENCE [LARGE SCALE GENOMIC DNA]</scope>
    <source>
        <strain evidence="3">cv. C24</strain>
    </source>
</reference>
<evidence type="ECO:0000313" key="3">
    <source>
        <dbReference type="Proteomes" id="UP000434276"/>
    </source>
</evidence>
<organism evidence="2 3">
    <name type="scientific">Arabidopsis thaliana</name>
    <name type="common">Mouse-ear cress</name>
    <dbReference type="NCBI Taxonomy" id="3702"/>
    <lineage>
        <taxon>Eukaryota</taxon>
        <taxon>Viridiplantae</taxon>
        <taxon>Streptophyta</taxon>
        <taxon>Embryophyta</taxon>
        <taxon>Tracheophyta</taxon>
        <taxon>Spermatophyta</taxon>
        <taxon>Magnoliopsida</taxon>
        <taxon>eudicotyledons</taxon>
        <taxon>Gunneridae</taxon>
        <taxon>Pentapetalae</taxon>
        <taxon>rosids</taxon>
        <taxon>malvids</taxon>
        <taxon>Brassicales</taxon>
        <taxon>Brassicaceae</taxon>
        <taxon>Camelineae</taxon>
        <taxon>Arabidopsis</taxon>
    </lineage>
</organism>
<dbReference type="AlphaFoldDB" id="A0A5S9WLX8"/>
<proteinExistence type="predicted"/>
<gene>
    <name evidence="2" type="ORF">C24_LOCUS3550</name>
</gene>
<evidence type="ECO:0000313" key="2">
    <source>
        <dbReference type="EMBL" id="CAA0270805.1"/>
    </source>
</evidence>
<protein>
    <submittedName>
        <fullName evidence="2">Uncharacterized protein</fullName>
    </submittedName>
</protein>
<dbReference type="EMBL" id="CACSHJ010000087">
    <property type="protein sequence ID" value="CAA0270805.1"/>
    <property type="molecule type" value="Genomic_DNA"/>
</dbReference>